<reference evidence="1 2" key="1">
    <citation type="submission" date="2018-08" db="EMBL/GenBank/DDBJ databases">
        <title>A genome reference for cultivated species of the human gut microbiota.</title>
        <authorList>
            <person name="Zou Y."/>
            <person name="Xue W."/>
            <person name="Luo G."/>
        </authorList>
    </citation>
    <scope>NUCLEOTIDE SEQUENCE [LARGE SCALE GENOMIC DNA]</scope>
    <source>
        <strain evidence="1 2">AM35-14</strain>
    </source>
</reference>
<dbReference type="KEGG" id="cbol:CGC65_27625"/>
<name>A0A414ABH3_9FIRM</name>
<evidence type="ECO:0000313" key="1">
    <source>
        <dbReference type="EMBL" id="RHC43685.1"/>
    </source>
</evidence>
<dbReference type="Proteomes" id="UP000283975">
    <property type="component" value="Unassembled WGS sequence"/>
</dbReference>
<organism evidence="1 2">
    <name type="scientific">Enterocloster bolteae</name>
    <dbReference type="NCBI Taxonomy" id="208479"/>
    <lineage>
        <taxon>Bacteria</taxon>
        <taxon>Bacillati</taxon>
        <taxon>Bacillota</taxon>
        <taxon>Clostridia</taxon>
        <taxon>Lachnospirales</taxon>
        <taxon>Lachnospiraceae</taxon>
        <taxon>Enterocloster</taxon>
    </lineage>
</organism>
<dbReference type="AlphaFoldDB" id="A0A414ABH3"/>
<proteinExistence type="predicted"/>
<dbReference type="RefSeq" id="WP_002566814.1">
    <property type="nucleotide sequence ID" value="NZ_CABKUK010000003.1"/>
</dbReference>
<sequence>MKALVIYDVTGRIWSIIYGEETLPQGLRCMWVDIPDGAQLNYIDVTDASNPQPVFAYLPESDIGRLQEQVVSLDSQLTEAQLALTEQYEANLALAEEVTNTQLALTEIYEGMEV</sequence>
<evidence type="ECO:0000313" key="2">
    <source>
        <dbReference type="Proteomes" id="UP000283975"/>
    </source>
</evidence>
<protein>
    <submittedName>
        <fullName evidence="1">Uncharacterized protein</fullName>
    </submittedName>
</protein>
<gene>
    <name evidence="1" type="ORF">DW839_33545</name>
</gene>
<comment type="caution">
    <text evidence="1">The sequence shown here is derived from an EMBL/GenBank/DDBJ whole genome shotgun (WGS) entry which is preliminary data.</text>
</comment>
<dbReference type="EMBL" id="QSHZ01000120">
    <property type="protein sequence ID" value="RHC43685.1"/>
    <property type="molecule type" value="Genomic_DNA"/>
</dbReference>
<accession>A0A414ABH3</accession>